<dbReference type="EMBL" id="BNJG01000001">
    <property type="protein sequence ID" value="GHO52468.1"/>
    <property type="molecule type" value="Genomic_DNA"/>
</dbReference>
<evidence type="ECO:0000256" key="1">
    <source>
        <dbReference type="ARBA" id="ARBA00004613"/>
    </source>
</evidence>
<evidence type="ECO:0000259" key="9">
    <source>
        <dbReference type="Pfam" id="PF02230"/>
    </source>
</evidence>
<gene>
    <name evidence="10" type="ORF">KSB_09430</name>
</gene>
<evidence type="ECO:0000256" key="5">
    <source>
        <dbReference type="ARBA" id="ARBA00022801"/>
    </source>
</evidence>
<reference evidence="10 11" key="1">
    <citation type="journal article" date="2021" name="Int. J. Syst. Evol. Microbiol.">
        <title>Reticulibacter mediterranei gen. nov., sp. nov., within the new family Reticulibacteraceae fam. nov., and Ktedonospora formicarum gen. nov., sp. nov., Ktedonobacter robiniae sp. nov., Dictyobacter formicarum sp. nov. and Dictyobacter arantiisoli sp. nov., belonging to the class Ktedonobacteria.</title>
        <authorList>
            <person name="Yabe S."/>
            <person name="Zheng Y."/>
            <person name="Wang C.M."/>
            <person name="Sakai Y."/>
            <person name="Abe K."/>
            <person name="Yokota A."/>
            <person name="Donadio S."/>
            <person name="Cavaletti L."/>
            <person name="Monciardini P."/>
        </authorList>
    </citation>
    <scope>NUCLEOTIDE SEQUENCE [LARGE SCALE GENOMIC DNA]</scope>
    <source>
        <strain evidence="10 11">SOSP1-30</strain>
    </source>
</reference>
<organism evidence="10 11">
    <name type="scientific">Ktedonobacter robiniae</name>
    <dbReference type="NCBI Taxonomy" id="2778365"/>
    <lineage>
        <taxon>Bacteria</taxon>
        <taxon>Bacillati</taxon>
        <taxon>Chloroflexota</taxon>
        <taxon>Ktedonobacteria</taxon>
        <taxon>Ktedonobacterales</taxon>
        <taxon>Ktedonobacteraceae</taxon>
        <taxon>Ktedonobacter</taxon>
    </lineage>
</organism>
<keyword evidence="6" id="KW-0119">Carbohydrate metabolism</keyword>
<keyword evidence="3" id="KW-0858">Xylan degradation</keyword>
<dbReference type="Gene3D" id="3.40.50.1820">
    <property type="entry name" value="alpha/beta hydrolase"/>
    <property type="match status" value="1"/>
</dbReference>
<dbReference type="SUPFAM" id="SSF53474">
    <property type="entry name" value="alpha/beta-Hydrolases"/>
    <property type="match status" value="1"/>
</dbReference>
<dbReference type="PANTHER" id="PTHR38050:SF2">
    <property type="entry name" value="FERULOYL ESTERASE C-RELATED"/>
    <property type="match status" value="1"/>
</dbReference>
<accession>A0ABQ3UID5</accession>
<dbReference type="PROSITE" id="PS51257">
    <property type="entry name" value="PROKAR_LIPOPROTEIN"/>
    <property type="match status" value="1"/>
</dbReference>
<evidence type="ECO:0000313" key="11">
    <source>
        <dbReference type="Proteomes" id="UP000654345"/>
    </source>
</evidence>
<dbReference type="Proteomes" id="UP000654345">
    <property type="component" value="Unassembled WGS sequence"/>
</dbReference>
<evidence type="ECO:0000256" key="2">
    <source>
        <dbReference type="ARBA" id="ARBA00022525"/>
    </source>
</evidence>
<sequence>MRMKQRDTLLGIGLYGWVVLSLLLTGCGGVSQAQENAIANKNAKMTPKIANGCGKDAEVKAGDSEDETMTADPRVANGNSMRDYYIHVPTGYNKTQSIPLVLVFHGTGARGSDMEQVTGLSQLADQENFIVAYPQGLKDNNGQTFWASIGTTQQGIDEIRYVDDLLDNLEQSFCIDEQRIYATGFSNGGGMSWYLACNLPERIAAFAPVSGNFYDLDTGCNIKKGVPILDVHGTGDTVVPYMGGPAPEKPDLPLPSVPQWLNEWAKRDHCAQGPNTFFQSGNVTGEEWIRCRDGSSIVHYRIEGGGHAWPVSLGGSPSASETIWNFFKQHPLTYS</sequence>
<feature type="domain" description="Phospholipase/carboxylesterase/thioesterase" evidence="9">
    <location>
        <begin position="98"/>
        <end position="244"/>
    </location>
</feature>
<evidence type="ECO:0000256" key="8">
    <source>
        <dbReference type="SAM" id="MobiDB-lite"/>
    </source>
</evidence>
<keyword evidence="2" id="KW-0964">Secreted</keyword>
<keyword evidence="7" id="KW-0624">Polysaccharide degradation</keyword>
<evidence type="ECO:0000256" key="3">
    <source>
        <dbReference type="ARBA" id="ARBA00022651"/>
    </source>
</evidence>
<evidence type="ECO:0000256" key="6">
    <source>
        <dbReference type="ARBA" id="ARBA00023277"/>
    </source>
</evidence>
<feature type="region of interest" description="Disordered" evidence="8">
    <location>
        <begin position="56"/>
        <end position="75"/>
    </location>
</feature>
<evidence type="ECO:0000256" key="7">
    <source>
        <dbReference type="ARBA" id="ARBA00023326"/>
    </source>
</evidence>
<comment type="caution">
    <text evidence="10">The sequence shown here is derived from an EMBL/GenBank/DDBJ whole genome shotgun (WGS) entry which is preliminary data.</text>
</comment>
<evidence type="ECO:0000313" key="10">
    <source>
        <dbReference type="EMBL" id="GHO52468.1"/>
    </source>
</evidence>
<keyword evidence="11" id="KW-1185">Reference proteome</keyword>
<keyword evidence="5" id="KW-0378">Hydrolase</keyword>
<dbReference type="InterPro" id="IPR029058">
    <property type="entry name" value="AB_hydrolase_fold"/>
</dbReference>
<name>A0ABQ3UID5_9CHLR</name>
<dbReference type="InterPro" id="IPR043595">
    <property type="entry name" value="FaeB/C/D"/>
</dbReference>
<dbReference type="PANTHER" id="PTHR38050">
    <property type="match status" value="1"/>
</dbReference>
<protein>
    <recommendedName>
        <fullName evidence="9">Phospholipase/carboxylesterase/thioesterase domain-containing protein</fullName>
    </recommendedName>
</protein>
<dbReference type="InterPro" id="IPR003140">
    <property type="entry name" value="PLipase/COase/thioEstase"/>
</dbReference>
<keyword evidence="4" id="KW-0732">Signal</keyword>
<comment type="subcellular location">
    <subcellularLocation>
        <location evidence="1">Secreted</location>
    </subcellularLocation>
</comment>
<proteinExistence type="predicted"/>
<evidence type="ECO:0000256" key="4">
    <source>
        <dbReference type="ARBA" id="ARBA00022729"/>
    </source>
</evidence>
<dbReference type="Pfam" id="PF02230">
    <property type="entry name" value="Abhydrolase_2"/>
    <property type="match status" value="1"/>
</dbReference>